<dbReference type="AlphaFoldDB" id="B1VPK3"/>
<dbReference type="eggNOG" id="COG0510">
    <property type="taxonomic scope" value="Bacteria"/>
</dbReference>
<dbReference type="EMBL" id="AP009493">
    <property type="protein sequence ID" value="BAG23753.1"/>
    <property type="molecule type" value="Genomic_DNA"/>
</dbReference>
<evidence type="ECO:0000313" key="2">
    <source>
        <dbReference type="Proteomes" id="UP000001685"/>
    </source>
</evidence>
<name>B1VPK3_STRGG</name>
<dbReference type="Proteomes" id="UP000001685">
    <property type="component" value="Chromosome"/>
</dbReference>
<sequence>MELAWKWGTATARQCLVHRLGVVGGTTVDHDGLSGLGTLRTDMRRRVRARWPGLRPVPAQRP</sequence>
<reference evidence="2" key="1">
    <citation type="journal article" date="2008" name="J. Bacteriol.">
        <title>Genome sequence of the streptomycin-producing microorganism Streptomyces griseus IFO 13350.</title>
        <authorList>
            <person name="Ohnishi Y."/>
            <person name="Ishikawa J."/>
            <person name="Hara H."/>
            <person name="Suzuki H."/>
            <person name="Ikenoya M."/>
            <person name="Ikeda H."/>
            <person name="Yamashita A."/>
            <person name="Hattori M."/>
            <person name="Horinouchi S."/>
        </authorList>
    </citation>
    <scope>NUCLEOTIDE SEQUENCE [LARGE SCALE GENOMIC DNA]</scope>
    <source>
        <strain evidence="2">JCM 4626 / NBRC 13350</strain>
    </source>
</reference>
<dbReference type="KEGG" id="sgr:SGR_6924"/>
<accession>B1VPK3</accession>
<gene>
    <name evidence="1" type="ordered locus">SGR_6924</name>
</gene>
<protein>
    <submittedName>
        <fullName evidence="1">Uncharacterized protein</fullName>
    </submittedName>
</protein>
<dbReference type="HOGENOM" id="CLU_2902318_0_0_11"/>
<evidence type="ECO:0000313" key="1">
    <source>
        <dbReference type="EMBL" id="BAG23753.1"/>
    </source>
</evidence>
<proteinExistence type="predicted"/>
<organism evidence="1 2">
    <name type="scientific">Streptomyces griseus subsp. griseus (strain JCM 4626 / CBS 651.72 / NBRC 13350 / KCC S-0626 / ISP 5235)</name>
    <dbReference type="NCBI Taxonomy" id="455632"/>
    <lineage>
        <taxon>Bacteria</taxon>
        <taxon>Bacillati</taxon>
        <taxon>Actinomycetota</taxon>
        <taxon>Actinomycetes</taxon>
        <taxon>Kitasatosporales</taxon>
        <taxon>Streptomycetaceae</taxon>
        <taxon>Streptomyces</taxon>
    </lineage>
</organism>